<keyword evidence="1 3" id="KW-0597">Phosphoprotein</keyword>
<dbReference type="PANTHER" id="PTHR43214">
    <property type="entry name" value="TWO-COMPONENT RESPONSE REGULATOR"/>
    <property type="match status" value="1"/>
</dbReference>
<dbReference type="InterPro" id="IPR011006">
    <property type="entry name" value="CheY-like_superfamily"/>
</dbReference>
<dbReference type="HOGENOM" id="CLU_000445_90_1_10"/>
<sequence>MYTYPVRVLLVDDHPIVQSGLSYELGRSAGLQIVCATQTVDESLTQLRQDAVDVVLSDLYLGDTTTGIQLMLQLRELGISLPVLIMSSDEKPATIRQVLGAGAAGFLSKRSTPADFEQAIRWAANVDRLPDPYIAPHDLRLRMHQLTTPPRPQQATQLQPLTRKEVETLRAFGQGLEPKEIAHERRVAVTTVYSQLNMAREKLQIHHDVELRNFAIRHLLE</sequence>
<proteinExistence type="predicted"/>
<dbReference type="GO" id="GO:0008984">
    <property type="term" value="F:protein-glutamate methylesterase activity"/>
    <property type="evidence" value="ECO:0007669"/>
    <property type="project" value="UniProtKB-EC"/>
</dbReference>
<dbReference type="Proteomes" id="UP000011058">
    <property type="component" value="Chromosome"/>
</dbReference>
<accession>I0K6H2</accession>
<dbReference type="PROSITE" id="PS50043">
    <property type="entry name" value="HTH_LUXR_2"/>
    <property type="match status" value="1"/>
</dbReference>
<dbReference type="SMART" id="SM00421">
    <property type="entry name" value="HTH_LUXR"/>
    <property type="match status" value="1"/>
</dbReference>
<dbReference type="InterPro" id="IPR058245">
    <property type="entry name" value="NreC/VraR/RcsB-like_REC"/>
</dbReference>
<dbReference type="EMBL" id="HE796683">
    <property type="protein sequence ID" value="CCG99725.1"/>
    <property type="molecule type" value="Genomic_DNA"/>
</dbReference>
<evidence type="ECO:0000256" key="1">
    <source>
        <dbReference type="ARBA" id="ARBA00022553"/>
    </source>
</evidence>
<keyword evidence="2" id="KW-0238">DNA-binding</keyword>
<reference evidence="6 7" key="1">
    <citation type="journal article" date="2012" name="J. Bacteriol.">
        <title>Genome Sequence of Fibrella aestuarina BUZ 2T, a Filamentous Marine Bacterium.</title>
        <authorList>
            <person name="Filippini M."/>
            <person name="Qi W."/>
            <person name="Blom J."/>
            <person name="Goesmann A."/>
            <person name="Smits T.H."/>
            <person name="Bagheri H.C."/>
        </authorList>
    </citation>
    <scope>NUCLEOTIDE SEQUENCE [LARGE SCALE GENOMIC DNA]</scope>
    <source>
        <strain evidence="7">BUZ 2T</strain>
    </source>
</reference>
<evidence type="ECO:0000313" key="6">
    <source>
        <dbReference type="EMBL" id="CCG99725.1"/>
    </source>
</evidence>
<dbReference type="PANTHER" id="PTHR43214:SF43">
    <property type="entry name" value="TWO-COMPONENT RESPONSE REGULATOR"/>
    <property type="match status" value="1"/>
</dbReference>
<dbReference type="eggNOG" id="COG2197">
    <property type="taxonomic scope" value="Bacteria"/>
</dbReference>
<dbReference type="InterPro" id="IPR001789">
    <property type="entry name" value="Sig_transdc_resp-reg_receiver"/>
</dbReference>
<dbReference type="PROSITE" id="PS50110">
    <property type="entry name" value="RESPONSE_REGULATORY"/>
    <property type="match status" value="1"/>
</dbReference>
<dbReference type="GO" id="GO:0006355">
    <property type="term" value="P:regulation of DNA-templated transcription"/>
    <property type="evidence" value="ECO:0007669"/>
    <property type="project" value="InterPro"/>
</dbReference>
<dbReference type="GO" id="GO:0000160">
    <property type="term" value="P:phosphorelay signal transduction system"/>
    <property type="evidence" value="ECO:0007669"/>
    <property type="project" value="InterPro"/>
</dbReference>
<dbReference type="Pfam" id="PF00196">
    <property type="entry name" value="GerE"/>
    <property type="match status" value="1"/>
</dbReference>
<protein>
    <submittedName>
        <fullName evidence="6">Transcriptional regulatory protein uhpA</fullName>
        <ecNumber evidence="6">3.1.1.61</ecNumber>
    </submittedName>
</protein>
<dbReference type="SUPFAM" id="SSF52172">
    <property type="entry name" value="CheY-like"/>
    <property type="match status" value="1"/>
</dbReference>
<feature type="modified residue" description="4-aspartylphosphate" evidence="3">
    <location>
        <position position="58"/>
    </location>
</feature>
<dbReference type="InterPro" id="IPR000792">
    <property type="entry name" value="Tscrpt_reg_LuxR_C"/>
</dbReference>
<evidence type="ECO:0000259" key="4">
    <source>
        <dbReference type="PROSITE" id="PS50043"/>
    </source>
</evidence>
<gene>
    <name evidence="6" type="ORF">FAES_1715</name>
</gene>
<keyword evidence="6" id="KW-0378">Hydrolase</keyword>
<dbReference type="CDD" id="cd17535">
    <property type="entry name" value="REC_NarL-like"/>
    <property type="match status" value="1"/>
</dbReference>
<organism evidence="6 7">
    <name type="scientific">Fibrella aestuarina BUZ 2</name>
    <dbReference type="NCBI Taxonomy" id="1166018"/>
    <lineage>
        <taxon>Bacteria</taxon>
        <taxon>Pseudomonadati</taxon>
        <taxon>Bacteroidota</taxon>
        <taxon>Cytophagia</taxon>
        <taxon>Cytophagales</taxon>
        <taxon>Spirosomataceae</taxon>
        <taxon>Fibrella</taxon>
    </lineage>
</organism>
<dbReference type="Pfam" id="PF00072">
    <property type="entry name" value="Response_reg"/>
    <property type="match status" value="1"/>
</dbReference>
<dbReference type="GO" id="GO:0003677">
    <property type="term" value="F:DNA binding"/>
    <property type="evidence" value="ECO:0007669"/>
    <property type="project" value="UniProtKB-KW"/>
</dbReference>
<feature type="domain" description="HTH luxR-type" evidence="4">
    <location>
        <begin position="154"/>
        <end position="219"/>
    </location>
</feature>
<dbReference type="AlphaFoldDB" id="I0K6H2"/>
<dbReference type="InterPro" id="IPR039420">
    <property type="entry name" value="WalR-like"/>
</dbReference>
<evidence type="ECO:0000259" key="5">
    <source>
        <dbReference type="PROSITE" id="PS50110"/>
    </source>
</evidence>
<dbReference type="KEGG" id="fae:FAES_1715"/>
<dbReference type="EC" id="3.1.1.61" evidence="6"/>
<feature type="domain" description="Response regulatory" evidence="5">
    <location>
        <begin position="7"/>
        <end position="124"/>
    </location>
</feature>
<name>I0K6H2_9BACT</name>
<evidence type="ECO:0000256" key="2">
    <source>
        <dbReference type="ARBA" id="ARBA00023125"/>
    </source>
</evidence>
<keyword evidence="7" id="KW-1185">Reference proteome</keyword>
<dbReference type="InterPro" id="IPR036388">
    <property type="entry name" value="WH-like_DNA-bd_sf"/>
</dbReference>
<dbReference type="Gene3D" id="1.10.10.10">
    <property type="entry name" value="Winged helix-like DNA-binding domain superfamily/Winged helix DNA-binding domain"/>
    <property type="match status" value="1"/>
</dbReference>
<dbReference type="Gene3D" id="3.40.50.2300">
    <property type="match status" value="1"/>
</dbReference>
<evidence type="ECO:0000313" key="7">
    <source>
        <dbReference type="Proteomes" id="UP000011058"/>
    </source>
</evidence>
<dbReference type="SMART" id="SM00448">
    <property type="entry name" value="REC"/>
    <property type="match status" value="1"/>
</dbReference>
<dbReference type="RefSeq" id="WP_015330824.1">
    <property type="nucleotide sequence ID" value="NC_020054.1"/>
</dbReference>
<dbReference type="STRING" id="1166018.FAES_1715"/>
<dbReference type="OrthoDB" id="939325at2"/>
<evidence type="ECO:0000256" key="3">
    <source>
        <dbReference type="PROSITE-ProRule" id="PRU00169"/>
    </source>
</evidence>